<evidence type="ECO:0008006" key="4">
    <source>
        <dbReference type="Google" id="ProtNLM"/>
    </source>
</evidence>
<dbReference type="Pfam" id="PF06219">
    <property type="entry name" value="DUF1005"/>
    <property type="match status" value="2"/>
</dbReference>
<gene>
    <name evidence="2" type="primary">LOC115719968</name>
</gene>
<dbReference type="InterPro" id="IPR010410">
    <property type="entry name" value="DUF1005"/>
</dbReference>
<dbReference type="Gramene" id="novel_model_593_5bd9a17a.1.5bd9b134">
    <property type="protein sequence ID" value="cds.novel_model_593_5bd9a17a.1.5bd9b134"/>
    <property type="gene ID" value="novel_gene_333_5bd9a17a"/>
</dbReference>
<dbReference type="PANTHER" id="PTHR31317:SF17">
    <property type="entry name" value="F2J10.8 PROTEIN"/>
    <property type="match status" value="1"/>
</dbReference>
<sequence length="490" mass="53288">MDPCPFIRILIGDLSIKFPVALKPSFSGVHPSTSPCFCKIKLKNFPVQFATIPLVPQVSRTSSCSSSSCSVPTPDANSQSLAASFNLNKTHIDGFAGKPLVLKISVYTGRRGSTCGFNAAKLVGKVSVPLDLKKAESRPFFFQNGWVDMGDNNSSTNKGSSSQLHLCVRAEPDPRFVFQFDGEPECSPQVFQVQGNVKQPVFTCKFGFRSSSDLKNRLVFFFWITTWDFLINKISFFALKHFFLIFFLIYSSMSEPSTSRNWLPSLKTNKDNYSKERKGWSITIHDLSGSPVAVASMVTPFVASPGSDRVSRSNPGAWLILRPGEGTWKPWGRLEAWRERCGSDSVGYKFELLSDTSTPAATLASSAVNANSGGKFTIDVTSSISPANSPNSSCDFGSGSRPGSRSGSGSGSDFGFALPCHMSYRGFVMSSTVEGLGKRSRPEVEVGVQHVTCTEDAAAFVAVAAAMDLSMDACRLFSKKLPKELTQLRQ</sequence>
<dbReference type="AlphaFoldDB" id="A0A803R7A3"/>
<dbReference type="OMA" id="CKFGARS"/>
<evidence type="ECO:0000256" key="1">
    <source>
        <dbReference type="SAM" id="MobiDB-lite"/>
    </source>
</evidence>
<keyword evidence="3" id="KW-1185">Reference proteome</keyword>
<name>A0A803R7A3_CANSA</name>
<dbReference type="EnsemblPlants" id="novel_model_593_5bd9a17a.1.5bd9b134">
    <property type="protein sequence ID" value="cds.novel_model_593_5bd9a17a.1.5bd9b134"/>
    <property type="gene ID" value="novel_gene_333_5bd9a17a"/>
</dbReference>
<feature type="compositionally biased region" description="Low complexity" evidence="1">
    <location>
        <begin position="386"/>
        <end position="405"/>
    </location>
</feature>
<dbReference type="PANTHER" id="PTHR31317">
    <property type="entry name" value="OS08G0163500 PROTEIN"/>
    <property type="match status" value="1"/>
</dbReference>
<dbReference type="Proteomes" id="UP000596661">
    <property type="component" value="Chromosome 1"/>
</dbReference>
<reference evidence="2" key="2">
    <citation type="submission" date="2021-03" db="UniProtKB">
        <authorList>
            <consortium name="EnsemblPlants"/>
        </authorList>
    </citation>
    <scope>IDENTIFICATION</scope>
</reference>
<feature type="region of interest" description="Disordered" evidence="1">
    <location>
        <begin position="386"/>
        <end position="408"/>
    </location>
</feature>
<reference evidence="2" key="1">
    <citation type="submission" date="2018-11" db="EMBL/GenBank/DDBJ databases">
        <authorList>
            <person name="Grassa J C."/>
        </authorList>
    </citation>
    <scope>NUCLEOTIDE SEQUENCE [LARGE SCALE GENOMIC DNA]</scope>
</reference>
<evidence type="ECO:0000313" key="2">
    <source>
        <dbReference type="EnsemblPlants" id="cds.novel_model_593_5bd9a17a.1.5bd9b134"/>
    </source>
</evidence>
<proteinExistence type="predicted"/>
<evidence type="ECO:0000313" key="3">
    <source>
        <dbReference type="Proteomes" id="UP000596661"/>
    </source>
</evidence>
<protein>
    <recommendedName>
        <fullName evidence="4">Formin-like protein 18</fullName>
    </recommendedName>
</protein>
<accession>A0A803R7A3</accession>
<organism evidence="2 3">
    <name type="scientific">Cannabis sativa</name>
    <name type="common">Hemp</name>
    <name type="synonym">Marijuana</name>
    <dbReference type="NCBI Taxonomy" id="3483"/>
    <lineage>
        <taxon>Eukaryota</taxon>
        <taxon>Viridiplantae</taxon>
        <taxon>Streptophyta</taxon>
        <taxon>Embryophyta</taxon>
        <taxon>Tracheophyta</taxon>
        <taxon>Spermatophyta</taxon>
        <taxon>Magnoliopsida</taxon>
        <taxon>eudicotyledons</taxon>
        <taxon>Gunneridae</taxon>
        <taxon>Pentapetalae</taxon>
        <taxon>rosids</taxon>
        <taxon>fabids</taxon>
        <taxon>Rosales</taxon>
        <taxon>Cannabaceae</taxon>
        <taxon>Cannabis</taxon>
    </lineage>
</organism>
<dbReference type="EMBL" id="UZAU01000018">
    <property type="status" value="NOT_ANNOTATED_CDS"/>
    <property type="molecule type" value="Genomic_DNA"/>
</dbReference>